<dbReference type="AlphaFoldDB" id="A0A6J2JNQ3"/>
<feature type="chain" id="PRO_5027054526" evidence="3">
    <location>
        <begin position="20"/>
        <end position="216"/>
    </location>
</feature>
<dbReference type="CDD" id="cd05380">
    <property type="entry name" value="CAP_euk"/>
    <property type="match status" value="1"/>
</dbReference>
<evidence type="ECO:0000259" key="4">
    <source>
        <dbReference type="SMART" id="SM00198"/>
    </source>
</evidence>
<protein>
    <submittedName>
        <fullName evidence="6">Venom allergen 5-like</fullName>
    </submittedName>
</protein>
<name>A0A6J2JNQ3_BOMMA</name>
<dbReference type="KEGG" id="bman:114243576"/>
<gene>
    <name evidence="6" type="primary">LOC114243576</name>
</gene>
<evidence type="ECO:0000256" key="2">
    <source>
        <dbReference type="ARBA" id="ARBA00022525"/>
    </source>
</evidence>
<dbReference type="OrthoDB" id="414826at2759"/>
<dbReference type="Gene3D" id="3.40.33.10">
    <property type="entry name" value="CAP"/>
    <property type="match status" value="1"/>
</dbReference>
<dbReference type="RefSeq" id="XP_028030908.1">
    <property type="nucleotide sequence ID" value="XM_028175107.1"/>
</dbReference>
<evidence type="ECO:0000313" key="5">
    <source>
        <dbReference type="Proteomes" id="UP000504629"/>
    </source>
</evidence>
<accession>A0A6J2JNQ3</accession>
<dbReference type="Pfam" id="PF00188">
    <property type="entry name" value="CAP"/>
    <property type="match status" value="1"/>
</dbReference>
<dbReference type="SMART" id="SM00198">
    <property type="entry name" value="SCP"/>
    <property type="match status" value="1"/>
</dbReference>
<organism evidence="5 6">
    <name type="scientific">Bombyx mandarina</name>
    <name type="common">Wild silk moth</name>
    <name type="synonym">Wild silkworm</name>
    <dbReference type="NCBI Taxonomy" id="7092"/>
    <lineage>
        <taxon>Eukaryota</taxon>
        <taxon>Metazoa</taxon>
        <taxon>Ecdysozoa</taxon>
        <taxon>Arthropoda</taxon>
        <taxon>Hexapoda</taxon>
        <taxon>Insecta</taxon>
        <taxon>Pterygota</taxon>
        <taxon>Neoptera</taxon>
        <taxon>Endopterygota</taxon>
        <taxon>Lepidoptera</taxon>
        <taxon>Glossata</taxon>
        <taxon>Ditrysia</taxon>
        <taxon>Bombycoidea</taxon>
        <taxon>Bombycidae</taxon>
        <taxon>Bombycinae</taxon>
        <taxon>Bombyx</taxon>
    </lineage>
</organism>
<dbReference type="GO" id="GO:0005576">
    <property type="term" value="C:extracellular region"/>
    <property type="evidence" value="ECO:0007669"/>
    <property type="project" value="UniProtKB-SubCell"/>
</dbReference>
<evidence type="ECO:0000313" key="6">
    <source>
        <dbReference type="RefSeq" id="XP_028030908.1"/>
    </source>
</evidence>
<keyword evidence="5" id="KW-1185">Reference proteome</keyword>
<dbReference type="InterPro" id="IPR002413">
    <property type="entry name" value="V5_allergen-like"/>
</dbReference>
<proteinExistence type="predicted"/>
<dbReference type="GeneID" id="114243576"/>
<dbReference type="Proteomes" id="UP000504629">
    <property type="component" value="Unplaced"/>
</dbReference>
<dbReference type="InterPro" id="IPR018244">
    <property type="entry name" value="Allrgn_V5/Tpx1_CS"/>
</dbReference>
<dbReference type="InterPro" id="IPR014044">
    <property type="entry name" value="CAP_dom"/>
</dbReference>
<dbReference type="InterPro" id="IPR001283">
    <property type="entry name" value="CRISP-related"/>
</dbReference>
<dbReference type="PANTHER" id="PTHR10334">
    <property type="entry name" value="CYSTEINE-RICH SECRETORY PROTEIN-RELATED"/>
    <property type="match status" value="1"/>
</dbReference>
<keyword evidence="3" id="KW-0732">Signal</keyword>
<feature type="signal peptide" evidence="3">
    <location>
        <begin position="1"/>
        <end position="19"/>
    </location>
</feature>
<dbReference type="PRINTS" id="PR00837">
    <property type="entry name" value="V5TPXLIKE"/>
</dbReference>
<dbReference type="PRINTS" id="PR00838">
    <property type="entry name" value="V5ALLERGEN"/>
</dbReference>
<dbReference type="SUPFAM" id="SSF55797">
    <property type="entry name" value="PR-1-like"/>
    <property type="match status" value="1"/>
</dbReference>
<dbReference type="InterPro" id="IPR035940">
    <property type="entry name" value="CAP_sf"/>
</dbReference>
<evidence type="ECO:0000256" key="3">
    <source>
        <dbReference type="SAM" id="SignalP"/>
    </source>
</evidence>
<dbReference type="PROSITE" id="PS01010">
    <property type="entry name" value="CRISP_2"/>
    <property type="match status" value="1"/>
</dbReference>
<keyword evidence="2" id="KW-0964">Secreted</keyword>
<sequence>MQSFLIFVVALACFQSIDCRKLQPLSCDDIRQFVNGHNLRREQIAKGEISGQPAATQMKYMIWDKELAAKAAKWASSDNDFHNPDRSIASERFSTGENLHWYMTSNKNHKINPDSALESWFNEHENYKFAPLKSSDFQKTGKKQIAHYTQMVWSDSDRVGCAIGTSRTAQMKSFFVVCNYGPAGNYLGNIPYKSGEPSNRLICGVGDCSKPYGDQC</sequence>
<comment type="subcellular location">
    <subcellularLocation>
        <location evidence="1">Secreted</location>
    </subcellularLocation>
</comment>
<evidence type="ECO:0000256" key="1">
    <source>
        <dbReference type="ARBA" id="ARBA00004613"/>
    </source>
</evidence>
<feature type="domain" description="SCP" evidence="4">
    <location>
        <begin position="28"/>
        <end position="188"/>
    </location>
</feature>
<reference evidence="6" key="1">
    <citation type="submission" date="2025-08" db="UniProtKB">
        <authorList>
            <consortium name="RefSeq"/>
        </authorList>
    </citation>
    <scope>IDENTIFICATION</scope>
    <source>
        <tissue evidence="6">Silk gland</tissue>
    </source>
</reference>